<evidence type="ECO:0000313" key="3">
    <source>
        <dbReference type="Proteomes" id="UP000298652"/>
    </source>
</evidence>
<feature type="region of interest" description="Disordered" evidence="1">
    <location>
        <begin position="169"/>
        <end position="197"/>
    </location>
</feature>
<dbReference type="AlphaFoldDB" id="A0A4U6UE34"/>
<dbReference type="EMBL" id="CM016556">
    <property type="protein sequence ID" value="TKW14311.1"/>
    <property type="molecule type" value="Genomic_DNA"/>
</dbReference>
<dbReference type="Proteomes" id="UP000298652">
    <property type="component" value="Chromosome 5"/>
</dbReference>
<evidence type="ECO:0000313" key="2">
    <source>
        <dbReference type="EMBL" id="TKW14311.1"/>
    </source>
</evidence>
<proteinExistence type="predicted"/>
<accession>A0A4U6UE34</accession>
<name>A0A4U6UE34_SETVI</name>
<reference evidence="2" key="1">
    <citation type="submission" date="2019-03" db="EMBL/GenBank/DDBJ databases">
        <title>WGS assembly of Setaria viridis.</title>
        <authorList>
            <person name="Huang P."/>
            <person name="Jenkins J."/>
            <person name="Grimwood J."/>
            <person name="Barry K."/>
            <person name="Healey A."/>
            <person name="Mamidi S."/>
            <person name="Sreedasyam A."/>
            <person name="Shu S."/>
            <person name="Feldman M."/>
            <person name="Wu J."/>
            <person name="Yu Y."/>
            <person name="Chen C."/>
            <person name="Johnson J."/>
            <person name="Rokhsar D."/>
            <person name="Baxter I."/>
            <person name="Schmutz J."/>
            <person name="Brutnell T."/>
            <person name="Kellogg E."/>
        </authorList>
    </citation>
    <scope>NUCLEOTIDE SEQUENCE [LARGE SCALE GENOMIC DNA]</scope>
</reference>
<organism evidence="2 3">
    <name type="scientific">Setaria viridis</name>
    <name type="common">Green bristlegrass</name>
    <name type="synonym">Setaria italica subsp. viridis</name>
    <dbReference type="NCBI Taxonomy" id="4556"/>
    <lineage>
        <taxon>Eukaryota</taxon>
        <taxon>Viridiplantae</taxon>
        <taxon>Streptophyta</taxon>
        <taxon>Embryophyta</taxon>
        <taxon>Tracheophyta</taxon>
        <taxon>Spermatophyta</taxon>
        <taxon>Magnoliopsida</taxon>
        <taxon>Liliopsida</taxon>
        <taxon>Poales</taxon>
        <taxon>Poaceae</taxon>
        <taxon>PACMAD clade</taxon>
        <taxon>Panicoideae</taxon>
        <taxon>Panicodae</taxon>
        <taxon>Paniceae</taxon>
        <taxon>Cenchrinae</taxon>
        <taxon>Setaria</taxon>
    </lineage>
</organism>
<sequence length="197" mass="23274">MDPNSTYLLEIRLFGIKKRVRKDFRCFYFDMTVDSDLTNYKDLLEEIVEKYPPCYLEVAHLQYYDHDMKEFPEVNSDQDLLSMFEKNSKTKAVDMFSSYCDPSKPFEPIKEWHSDVQMQAAAKNIAEDEDRYLCNPVPENEHVGVDEEVMYLEKTPCEDTNMAMIVHKDQDKVKKNPYAHQYSSTRSKKKVKNATKH</sequence>
<gene>
    <name evidence="2" type="ORF">SEVIR_5G160200v2</name>
</gene>
<dbReference type="Gramene" id="TKW14311">
    <property type="protein sequence ID" value="TKW14311"/>
    <property type="gene ID" value="SEVIR_5G160200v2"/>
</dbReference>
<evidence type="ECO:0008006" key="4">
    <source>
        <dbReference type="Google" id="ProtNLM"/>
    </source>
</evidence>
<evidence type="ECO:0000256" key="1">
    <source>
        <dbReference type="SAM" id="MobiDB-lite"/>
    </source>
</evidence>
<keyword evidence="3" id="KW-1185">Reference proteome</keyword>
<dbReference type="SUPFAM" id="SSF54277">
    <property type="entry name" value="CAD &amp; PB1 domains"/>
    <property type="match status" value="1"/>
</dbReference>
<protein>
    <recommendedName>
        <fullName evidence="4">PB1 domain-containing protein</fullName>
    </recommendedName>
</protein>
<feature type="compositionally biased region" description="Basic residues" evidence="1">
    <location>
        <begin position="186"/>
        <end position="197"/>
    </location>
</feature>
<dbReference type="OMA" id="FCTISSD"/>